<dbReference type="EMBL" id="CAFBMG010000300">
    <property type="protein sequence ID" value="CAB4924906.1"/>
    <property type="molecule type" value="Genomic_DNA"/>
</dbReference>
<sequence>MLLLKVLATSTVCTAASPGQVSPGTNVVVVDVVVVAPAPQLFAAVLVEAAVVAKLPEPSGQRP</sequence>
<protein>
    <submittedName>
        <fullName evidence="1">Unannotated protein</fullName>
    </submittedName>
</protein>
<organism evidence="1">
    <name type="scientific">freshwater metagenome</name>
    <dbReference type="NCBI Taxonomy" id="449393"/>
    <lineage>
        <taxon>unclassified sequences</taxon>
        <taxon>metagenomes</taxon>
        <taxon>ecological metagenomes</taxon>
    </lineage>
</organism>
<reference evidence="1" key="1">
    <citation type="submission" date="2020-05" db="EMBL/GenBank/DDBJ databases">
        <authorList>
            <person name="Chiriac C."/>
            <person name="Salcher M."/>
            <person name="Ghai R."/>
            <person name="Kavagutti S V."/>
        </authorList>
    </citation>
    <scope>NUCLEOTIDE SEQUENCE</scope>
</reference>
<dbReference type="AlphaFoldDB" id="A0A6J7I2J0"/>
<gene>
    <name evidence="1" type="ORF">UFOPK3519_02135</name>
</gene>
<evidence type="ECO:0000313" key="1">
    <source>
        <dbReference type="EMBL" id="CAB4924906.1"/>
    </source>
</evidence>
<name>A0A6J7I2J0_9ZZZZ</name>
<proteinExistence type="predicted"/>
<accession>A0A6J7I2J0</accession>